<dbReference type="InterPro" id="IPR034660">
    <property type="entry name" value="DinB/YfiT-like"/>
</dbReference>
<name>A0ABX1VUL9_9FIRM</name>
<evidence type="ECO:0000313" key="1">
    <source>
        <dbReference type="EMBL" id="NNJ31070.1"/>
    </source>
</evidence>
<dbReference type="SUPFAM" id="SSF109854">
    <property type="entry name" value="DinB/YfiT-like putative metalloenzymes"/>
    <property type="match status" value="1"/>
</dbReference>
<sequence>MADRVVGRETALAGIIKDQTSRALWEVKNVIDCVPDELWNKEYAKMPCWKHIYHMLHSLDLWFVNPRDKEYREPEIHEKDLNNLDVISVKQLTREEINHYYEEINCKITDYLLKLTDDQLTCMPRDCEYNRFTLVLAQFRHLHTHMGMVMGFIIADTGLWPRVLGLENPVPTEGYSKYF</sequence>
<proteinExistence type="predicted"/>
<evidence type="ECO:0008006" key="3">
    <source>
        <dbReference type="Google" id="ProtNLM"/>
    </source>
</evidence>
<comment type="caution">
    <text evidence="1">The sequence shown here is derived from an EMBL/GenBank/DDBJ whole genome shotgun (WGS) entry which is preliminary data.</text>
</comment>
<reference evidence="1 2" key="1">
    <citation type="submission" date="2020-03" db="EMBL/GenBank/DDBJ databases">
        <title>Genome Sequence of industrial isolate, B5A.</title>
        <authorList>
            <person name="Sharma S."/>
            <person name="Patil P.B."/>
            <person name="Korpole S."/>
        </authorList>
    </citation>
    <scope>NUCLEOTIDE SEQUENCE [LARGE SCALE GENOMIC DNA]</scope>
    <source>
        <strain evidence="1 2">PI-S10-B5A</strain>
    </source>
</reference>
<accession>A0ABX1VUL9</accession>
<evidence type="ECO:0000313" key="2">
    <source>
        <dbReference type="Proteomes" id="UP000539052"/>
    </source>
</evidence>
<dbReference type="Proteomes" id="UP000539052">
    <property type="component" value="Unassembled WGS sequence"/>
</dbReference>
<dbReference type="EMBL" id="JAAOXG010000029">
    <property type="protein sequence ID" value="NNJ31070.1"/>
    <property type="molecule type" value="Genomic_DNA"/>
</dbReference>
<gene>
    <name evidence="1" type="ORF">G9470_14860</name>
</gene>
<organism evidence="1 2">
    <name type="scientific">Lacrimispora defluvii</name>
    <dbReference type="NCBI Taxonomy" id="2719233"/>
    <lineage>
        <taxon>Bacteria</taxon>
        <taxon>Bacillati</taxon>
        <taxon>Bacillota</taxon>
        <taxon>Clostridia</taxon>
        <taxon>Lachnospirales</taxon>
        <taxon>Lachnospiraceae</taxon>
        <taxon>Lacrimispora</taxon>
    </lineage>
</organism>
<protein>
    <recommendedName>
        <fullName evidence="3">DinB family protein</fullName>
    </recommendedName>
</protein>
<keyword evidence="2" id="KW-1185">Reference proteome</keyword>